<reference evidence="1 2" key="1">
    <citation type="submission" date="2020-07" db="EMBL/GenBank/DDBJ databases">
        <title>Sequencing the genomes of 1000 actinobacteria strains.</title>
        <authorList>
            <person name="Klenk H.-P."/>
        </authorList>
    </citation>
    <scope>NUCLEOTIDE SEQUENCE [LARGE SCALE GENOMIC DNA]</scope>
    <source>
        <strain evidence="1 2">CXB654</strain>
    </source>
</reference>
<dbReference type="RefSeq" id="WP_179643126.1">
    <property type="nucleotide sequence ID" value="NZ_BAAAYY010000009.1"/>
</dbReference>
<protein>
    <submittedName>
        <fullName evidence="1">Uncharacterized protein</fullName>
    </submittedName>
</protein>
<dbReference type="EMBL" id="JACCCC010000001">
    <property type="protein sequence ID" value="NYE47128.1"/>
    <property type="molecule type" value="Genomic_DNA"/>
</dbReference>
<gene>
    <name evidence="1" type="ORF">HDA32_002248</name>
</gene>
<accession>A0A852TT73</accession>
<name>A0A852TT73_9ACTN</name>
<dbReference type="Proteomes" id="UP000589036">
    <property type="component" value="Unassembled WGS sequence"/>
</dbReference>
<comment type="caution">
    <text evidence="1">The sequence shown here is derived from an EMBL/GenBank/DDBJ whole genome shotgun (WGS) entry which is preliminary data.</text>
</comment>
<dbReference type="AlphaFoldDB" id="A0A852TT73"/>
<keyword evidence="2" id="KW-1185">Reference proteome</keyword>
<sequence>MRSGLSDLAPGDIDQLAVLIRARLKLMQYHPELLEGCLAGTGLSLGP</sequence>
<evidence type="ECO:0000313" key="1">
    <source>
        <dbReference type="EMBL" id="NYE47128.1"/>
    </source>
</evidence>
<proteinExistence type="predicted"/>
<organism evidence="1 2">
    <name type="scientific">Spinactinospora alkalitolerans</name>
    <dbReference type="NCBI Taxonomy" id="687207"/>
    <lineage>
        <taxon>Bacteria</taxon>
        <taxon>Bacillati</taxon>
        <taxon>Actinomycetota</taxon>
        <taxon>Actinomycetes</taxon>
        <taxon>Streptosporangiales</taxon>
        <taxon>Nocardiopsidaceae</taxon>
        <taxon>Spinactinospora</taxon>
    </lineage>
</organism>
<evidence type="ECO:0000313" key="2">
    <source>
        <dbReference type="Proteomes" id="UP000589036"/>
    </source>
</evidence>